<name>A0A1Y1V164_9FUNG</name>
<accession>A0A1Y1V164</accession>
<comment type="caution">
    <text evidence="2">The sequence shown here is derived from an EMBL/GenBank/DDBJ whole genome shotgun (WGS) entry which is preliminary data.</text>
</comment>
<sequence>MNLDPENNNISSFNFGLNLEAELRLAQHKEQYQDFEVKASNEELFEEELDPMYLSEEEIDDSLVIKIPELADELQEMKLKEDSKRRELLENNNSINLKYNNFLVERMEYLKSSIINVGSMMEYQNSTMDTICGQLNEMKNVLQNINKEREQYKIKRENKKKELIENNKIEISKNVPTTISITSNKIKSRRRRDSFTTLVNDELDNQFSDSKSKDIQPESLFKDDEDIGFLRICKVMDIMIQDAYTAVTTIPA</sequence>
<reference evidence="2 3" key="2">
    <citation type="submission" date="2016-08" db="EMBL/GenBank/DDBJ databases">
        <title>Pervasive Adenine N6-methylation of Active Genes in Fungi.</title>
        <authorList>
            <consortium name="DOE Joint Genome Institute"/>
            <person name="Mondo S.J."/>
            <person name="Dannebaum R.O."/>
            <person name="Kuo R.C."/>
            <person name="Labutti K."/>
            <person name="Haridas S."/>
            <person name="Kuo A."/>
            <person name="Salamov A."/>
            <person name="Ahrendt S.R."/>
            <person name="Lipzen A."/>
            <person name="Sullivan W."/>
            <person name="Andreopoulos W.B."/>
            <person name="Clum A."/>
            <person name="Lindquist E."/>
            <person name="Daum C."/>
            <person name="Ramamoorthy G.K."/>
            <person name="Gryganskyi A."/>
            <person name="Culley D."/>
            <person name="Magnuson J.K."/>
            <person name="James T.Y."/>
            <person name="O'Malley M.A."/>
            <person name="Stajich J.E."/>
            <person name="Spatafora J.W."/>
            <person name="Visel A."/>
            <person name="Grigoriev I.V."/>
        </authorList>
    </citation>
    <scope>NUCLEOTIDE SEQUENCE [LARGE SCALE GENOMIC DNA]</scope>
    <source>
        <strain evidence="3">finn</strain>
    </source>
</reference>
<keyword evidence="3" id="KW-1185">Reference proteome</keyword>
<proteinExistence type="predicted"/>
<organism evidence="2 3">
    <name type="scientific">Piromyces finnis</name>
    <dbReference type="NCBI Taxonomy" id="1754191"/>
    <lineage>
        <taxon>Eukaryota</taxon>
        <taxon>Fungi</taxon>
        <taxon>Fungi incertae sedis</taxon>
        <taxon>Chytridiomycota</taxon>
        <taxon>Chytridiomycota incertae sedis</taxon>
        <taxon>Neocallimastigomycetes</taxon>
        <taxon>Neocallimastigales</taxon>
        <taxon>Neocallimastigaceae</taxon>
        <taxon>Piromyces</taxon>
    </lineage>
</organism>
<feature type="coiled-coil region" evidence="1">
    <location>
        <begin position="135"/>
        <end position="174"/>
    </location>
</feature>
<dbReference type="AlphaFoldDB" id="A0A1Y1V164"/>
<dbReference type="OrthoDB" id="2125386at2759"/>
<reference evidence="2 3" key="1">
    <citation type="submission" date="2016-08" db="EMBL/GenBank/DDBJ databases">
        <title>Genomes of anaerobic fungi encode conserved fungal cellulosomes for biomass hydrolysis.</title>
        <authorList>
            <consortium name="DOE Joint Genome Institute"/>
            <person name="Haitjema C.H."/>
            <person name="Gilmore S.P."/>
            <person name="Henske J.K."/>
            <person name="Solomon K.V."/>
            <person name="De Groot R."/>
            <person name="Kuo A."/>
            <person name="Mondo S.J."/>
            <person name="Salamov A.A."/>
            <person name="Labutti K."/>
            <person name="Zhao Z."/>
            <person name="Chiniquy J."/>
            <person name="Barry K."/>
            <person name="Brewer H.M."/>
            <person name="Purvine S.O."/>
            <person name="Wright A.T."/>
            <person name="Boxma B."/>
            <person name="Van Alen T."/>
            <person name="Hackstein J.H."/>
            <person name="Baker S.E."/>
            <person name="Grigoriev I.V."/>
            <person name="O'Malley M.A."/>
        </authorList>
    </citation>
    <scope>NUCLEOTIDE SEQUENCE [LARGE SCALE GENOMIC DNA]</scope>
    <source>
        <strain evidence="3">finn</strain>
    </source>
</reference>
<dbReference type="EMBL" id="MCFH01000046">
    <property type="protein sequence ID" value="ORX44378.1"/>
    <property type="molecule type" value="Genomic_DNA"/>
</dbReference>
<gene>
    <name evidence="2" type="ORF">BCR36DRAFT_586234</name>
</gene>
<evidence type="ECO:0000313" key="2">
    <source>
        <dbReference type="EMBL" id="ORX44378.1"/>
    </source>
</evidence>
<evidence type="ECO:0000313" key="3">
    <source>
        <dbReference type="Proteomes" id="UP000193719"/>
    </source>
</evidence>
<keyword evidence="1" id="KW-0175">Coiled coil</keyword>
<protein>
    <submittedName>
        <fullName evidence="2">Uncharacterized protein</fullName>
    </submittedName>
</protein>
<evidence type="ECO:0000256" key="1">
    <source>
        <dbReference type="SAM" id="Coils"/>
    </source>
</evidence>
<dbReference type="Proteomes" id="UP000193719">
    <property type="component" value="Unassembled WGS sequence"/>
</dbReference>